<evidence type="ECO:0000256" key="1">
    <source>
        <dbReference type="ARBA" id="ARBA00022603"/>
    </source>
</evidence>
<evidence type="ECO:0000256" key="4">
    <source>
        <dbReference type="HAMAP-Rule" id="MF_02217"/>
    </source>
</evidence>
<keyword evidence="6" id="KW-1185">Reference proteome</keyword>
<protein>
    <recommendedName>
        <fullName evidence="4">tRNA 5-hydroxyuridine methyltransferase</fullName>
        <ecNumber evidence="4">2.1.1.-</ecNumber>
    </recommendedName>
    <alternativeName>
        <fullName evidence="4">ho5U methyltransferase</fullName>
    </alternativeName>
</protein>
<dbReference type="EC" id="2.1.1.-" evidence="4"/>
<comment type="catalytic activity">
    <reaction evidence="4">
        <text>5-hydroxyuridine(34) in tRNA + S-adenosyl-L-methionine = 5-methoxyuridine(34) in tRNA + S-adenosyl-L-homocysteine + H(+)</text>
        <dbReference type="Rhea" id="RHEA:60524"/>
        <dbReference type="Rhea" id="RHEA-COMP:13381"/>
        <dbReference type="Rhea" id="RHEA-COMP:15591"/>
        <dbReference type="ChEBI" id="CHEBI:15378"/>
        <dbReference type="ChEBI" id="CHEBI:57856"/>
        <dbReference type="ChEBI" id="CHEBI:59789"/>
        <dbReference type="ChEBI" id="CHEBI:136877"/>
        <dbReference type="ChEBI" id="CHEBI:143860"/>
    </reaction>
</comment>
<dbReference type="Gene3D" id="3.40.50.150">
    <property type="entry name" value="Vaccinia Virus protein VP39"/>
    <property type="match status" value="1"/>
</dbReference>
<dbReference type="InterPro" id="IPR043675">
    <property type="entry name" value="TrmR_methyltr"/>
</dbReference>
<keyword evidence="2 4" id="KW-0808">Transferase</keyword>
<dbReference type="InterPro" id="IPR002935">
    <property type="entry name" value="SAM_O-MeTrfase"/>
</dbReference>
<keyword evidence="4" id="KW-0479">Metal-binding</keyword>
<keyword evidence="1 4" id="KW-0489">Methyltransferase</keyword>
<reference evidence="5 6" key="1">
    <citation type="submission" date="2024-08" db="EMBL/GenBank/DDBJ databases">
        <title>Clostridium lapicellarii sp. nov., and Clostridium renhuaiense sp. nov., two species isolated from the mud in a fermentation cellar used for producing sauce-flavour Chinese liquors.</title>
        <authorList>
            <person name="Yang F."/>
            <person name="Wang H."/>
            <person name="Chen L.Q."/>
            <person name="Zhou N."/>
            <person name="Lu J.J."/>
            <person name="Pu X.X."/>
            <person name="Wan B."/>
            <person name="Wang L."/>
            <person name="Liu S.J."/>
        </authorList>
    </citation>
    <scope>NUCLEOTIDE SEQUENCE [LARGE SCALE GENOMIC DNA]</scope>
    <source>
        <strain evidence="5 6">MT-113</strain>
    </source>
</reference>
<evidence type="ECO:0000313" key="5">
    <source>
        <dbReference type="EMBL" id="MEY8762208.1"/>
    </source>
</evidence>
<comment type="function">
    <text evidence="4">Catalyzes the methylation of 5-hydroxyuridine (ho5U) to form 5-methoxyuridine (mo5U) at position 34 in tRNAs.</text>
</comment>
<dbReference type="PANTHER" id="PTHR10509:SF14">
    <property type="entry name" value="CAFFEOYL-COA O-METHYLTRANSFERASE 3-RELATED"/>
    <property type="match status" value="1"/>
</dbReference>
<comment type="caution">
    <text evidence="4">Lacks conserved residue(s) required for the propagation of feature annotation.</text>
</comment>
<dbReference type="EMBL" id="JBGFFE010000001">
    <property type="protein sequence ID" value="MEY8762208.1"/>
    <property type="molecule type" value="Genomic_DNA"/>
</dbReference>
<keyword evidence="4" id="KW-0460">Magnesium</keyword>
<feature type="binding site" evidence="4">
    <location>
        <position position="69"/>
    </location>
    <ligand>
        <name>S-adenosyl-L-methionine</name>
        <dbReference type="ChEBI" id="CHEBI:59789"/>
    </ligand>
</feature>
<dbReference type="PROSITE" id="PS51682">
    <property type="entry name" value="SAM_OMT_I"/>
    <property type="match status" value="1"/>
</dbReference>
<dbReference type="GO" id="GO:0008168">
    <property type="term" value="F:methyltransferase activity"/>
    <property type="evidence" value="ECO:0007669"/>
    <property type="project" value="UniProtKB-KW"/>
</dbReference>
<dbReference type="SUPFAM" id="SSF53335">
    <property type="entry name" value="S-adenosyl-L-methionine-dependent methyltransferases"/>
    <property type="match status" value="1"/>
</dbReference>
<keyword evidence="4" id="KW-0819">tRNA processing</keyword>
<sequence>MSGVEHEYIKDYIVSLIGDHDGILKEIEEYASEKSIPIVQRETARFLELMINIKKPSRILELGTAVGYSAILMSLSSHRKNHVITIERDKNMVKIARENVKKYNLGKYIDVIEGDCLEILRDMSESFDLIFIDAGKAHYNHFLPYCLKLLDKEGIIVADNVLFRGMVASDELVKRRKITIVKRMRKYLNMVSDNDEFMTSVIPMGDGIAVTVRRN</sequence>
<comment type="similarity">
    <text evidence="4">Belongs to the class I-like SAM-binding methyltransferase superfamily. Cation-dependent O-methyltransferase family.</text>
</comment>
<comment type="subunit">
    <text evidence="4">Homodimer.</text>
</comment>
<organism evidence="5 6">
    <name type="scientific">Clostridium lapidicellarium</name>
    <dbReference type="NCBI Taxonomy" id="3240931"/>
    <lineage>
        <taxon>Bacteria</taxon>
        <taxon>Bacillati</taxon>
        <taxon>Bacillota</taxon>
        <taxon>Clostridia</taxon>
        <taxon>Eubacteriales</taxon>
        <taxon>Clostridiaceae</taxon>
        <taxon>Clostridium</taxon>
    </lineage>
</organism>
<accession>A0ABV4DSJ1</accession>
<dbReference type="CDD" id="cd02440">
    <property type="entry name" value="AdoMet_MTases"/>
    <property type="match status" value="1"/>
</dbReference>
<evidence type="ECO:0000313" key="6">
    <source>
        <dbReference type="Proteomes" id="UP001565220"/>
    </source>
</evidence>
<dbReference type="InterPro" id="IPR029063">
    <property type="entry name" value="SAM-dependent_MTases_sf"/>
</dbReference>
<dbReference type="PANTHER" id="PTHR10509">
    <property type="entry name" value="O-METHYLTRANSFERASE-RELATED"/>
    <property type="match status" value="1"/>
</dbReference>
<dbReference type="GO" id="GO:0032259">
    <property type="term" value="P:methylation"/>
    <property type="evidence" value="ECO:0007669"/>
    <property type="project" value="UniProtKB-KW"/>
</dbReference>
<name>A0ABV4DSJ1_9CLOT</name>
<comment type="caution">
    <text evidence="5">The sequence shown here is derived from an EMBL/GenBank/DDBJ whole genome shotgun (WGS) entry which is preliminary data.</text>
</comment>
<dbReference type="Proteomes" id="UP001565220">
    <property type="component" value="Unassembled WGS sequence"/>
</dbReference>
<keyword evidence="3 4" id="KW-0949">S-adenosyl-L-methionine</keyword>
<evidence type="ECO:0000256" key="3">
    <source>
        <dbReference type="ARBA" id="ARBA00022691"/>
    </source>
</evidence>
<proteinExistence type="inferred from homology"/>
<feature type="binding site" evidence="4">
    <location>
        <position position="159"/>
    </location>
    <ligand>
        <name>Mg(2+)</name>
        <dbReference type="ChEBI" id="CHEBI:18420"/>
    </ligand>
</feature>
<feature type="binding site" evidence="4">
    <location>
        <position position="133"/>
    </location>
    <ligand>
        <name>Mg(2+)</name>
        <dbReference type="ChEBI" id="CHEBI:18420"/>
    </ligand>
</feature>
<dbReference type="HAMAP" id="MF_02217">
    <property type="entry name" value="TrmR_methyltr"/>
    <property type="match status" value="1"/>
</dbReference>
<dbReference type="Pfam" id="PF01596">
    <property type="entry name" value="Methyltransf_3"/>
    <property type="match status" value="1"/>
</dbReference>
<dbReference type="InterPro" id="IPR050362">
    <property type="entry name" value="Cation-dep_OMT"/>
</dbReference>
<dbReference type="RefSeq" id="WP_294180345.1">
    <property type="nucleotide sequence ID" value="NZ_JBGFFE010000001.1"/>
</dbReference>
<feature type="binding site" evidence="4">
    <location>
        <position position="87"/>
    </location>
    <ligand>
        <name>S-adenosyl-L-methionine</name>
        <dbReference type="ChEBI" id="CHEBI:59789"/>
    </ligand>
</feature>
<feature type="binding site" evidence="4">
    <location>
        <position position="160"/>
    </location>
    <ligand>
        <name>Mg(2+)</name>
        <dbReference type="ChEBI" id="CHEBI:18420"/>
    </ligand>
</feature>
<feature type="binding site" evidence="4">
    <location>
        <position position="39"/>
    </location>
    <ligand>
        <name>S-adenosyl-L-methionine</name>
        <dbReference type="ChEBI" id="CHEBI:59789"/>
    </ligand>
</feature>
<evidence type="ECO:0000256" key="2">
    <source>
        <dbReference type="ARBA" id="ARBA00022679"/>
    </source>
</evidence>
<gene>
    <name evidence="4" type="primary">trmR</name>
    <name evidence="5" type="ORF">AB8S09_00915</name>
</gene>
<feature type="binding site" evidence="4">
    <location>
        <position position="133"/>
    </location>
    <ligand>
        <name>S-adenosyl-L-methionine</name>
        <dbReference type="ChEBI" id="CHEBI:59789"/>
    </ligand>
</feature>